<feature type="compositionally biased region" description="Basic and acidic residues" evidence="1">
    <location>
        <begin position="85"/>
        <end position="97"/>
    </location>
</feature>
<sequence>MLWQVATLYARRGQLNREDGDFFLHCRVRKRRHDDSRASAADARLTVGDDLVATRLRWRVRQGAGMRQRTPCEPIPAAATRKPRALPDQETGRAEPV</sequence>
<organism evidence="2 3">
    <name type="scientific">Catenulispora yoronensis</name>
    <dbReference type="NCBI Taxonomy" id="450799"/>
    <lineage>
        <taxon>Bacteria</taxon>
        <taxon>Bacillati</taxon>
        <taxon>Actinomycetota</taxon>
        <taxon>Actinomycetes</taxon>
        <taxon>Catenulisporales</taxon>
        <taxon>Catenulisporaceae</taxon>
        <taxon>Catenulispora</taxon>
    </lineage>
</organism>
<accession>A0ABN2TJY8</accession>
<keyword evidence="3" id="KW-1185">Reference proteome</keyword>
<dbReference type="Proteomes" id="UP001500751">
    <property type="component" value="Unassembled WGS sequence"/>
</dbReference>
<reference evidence="2 3" key="1">
    <citation type="journal article" date="2019" name="Int. J. Syst. Evol. Microbiol.">
        <title>The Global Catalogue of Microorganisms (GCM) 10K type strain sequencing project: providing services to taxonomists for standard genome sequencing and annotation.</title>
        <authorList>
            <consortium name="The Broad Institute Genomics Platform"/>
            <consortium name="The Broad Institute Genome Sequencing Center for Infectious Disease"/>
            <person name="Wu L."/>
            <person name="Ma J."/>
        </authorList>
    </citation>
    <scope>NUCLEOTIDE SEQUENCE [LARGE SCALE GENOMIC DNA]</scope>
    <source>
        <strain evidence="2 3">JCM 16014</strain>
    </source>
</reference>
<comment type="caution">
    <text evidence="2">The sequence shown here is derived from an EMBL/GenBank/DDBJ whole genome shotgun (WGS) entry which is preliminary data.</text>
</comment>
<name>A0ABN2TJY8_9ACTN</name>
<feature type="region of interest" description="Disordered" evidence="1">
    <location>
        <begin position="62"/>
        <end position="97"/>
    </location>
</feature>
<evidence type="ECO:0000313" key="2">
    <source>
        <dbReference type="EMBL" id="GAA2011717.1"/>
    </source>
</evidence>
<gene>
    <name evidence="2" type="ORF">GCM10009839_02390</name>
</gene>
<dbReference type="EMBL" id="BAAAQN010000001">
    <property type="protein sequence ID" value="GAA2011717.1"/>
    <property type="molecule type" value="Genomic_DNA"/>
</dbReference>
<evidence type="ECO:0000256" key="1">
    <source>
        <dbReference type="SAM" id="MobiDB-lite"/>
    </source>
</evidence>
<protein>
    <submittedName>
        <fullName evidence="2">Uncharacterized protein</fullName>
    </submittedName>
</protein>
<evidence type="ECO:0000313" key="3">
    <source>
        <dbReference type="Proteomes" id="UP001500751"/>
    </source>
</evidence>
<proteinExistence type="predicted"/>